<dbReference type="AlphaFoldDB" id="A0A6J6LI61"/>
<evidence type="ECO:0000259" key="2">
    <source>
        <dbReference type="Pfam" id="PF01551"/>
    </source>
</evidence>
<evidence type="ECO:0000256" key="1">
    <source>
        <dbReference type="ARBA" id="ARBA00022729"/>
    </source>
</evidence>
<dbReference type="PANTHER" id="PTHR21666">
    <property type="entry name" value="PEPTIDASE-RELATED"/>
    <property type="match status" value="1"/>
</dbReference>
<dbReference type="InterPro" id="IPR016047">
    <property type="entry name" value="M23ase_b-sheet_dom"/>
</dbReference>
<dbReference type="SUPFAM" id="SSF51261">
    <property type="entry name" value="Duplicated hybrid motif"/>
    <property type="match status" value="1"/>
</dbReference>
<organism evidence="3">
    <name type="scientific">freshwater metagenome</name>
    <dbReference type="NCBI Taxonomy" id="449393"/>
    <lineage>
        <taxon>unclassified sequences</taxon>
        <taxon>metagenomes</taxon>
        <taxon>ecological metagenomes</taxon>
    </lineage>
</organism>
<evidence type="ECO:0000313" key="3">
    <source>
        <dbReference type="EMBL" id="CAB4660274.1"/>
    </source>
</evidence>
<dbReference type="Gene3D" id="2.70.70.10">
    <property type="entry name" value="Glucose Permease (Domain IIA)"/>
    <property type="match status" value="1"/>
</dbReference>
<keyword evidence="1" id="KW-0732">Signal</keyword>
<proteinExistence type="predicted"/>
<reference evidence="3" key="1">
    <citation type="submission" date="2020-05" db="EMBL/GenBank/DDBJ databases">
        <authorList>
            <person name="Chiriac C."/>
            <person name="Salcher M."/>
            <person name="Ghai R."/>
            <person name="Kavagutti S V."/>
        </authorList>
    </citation>
    <scope>NUCLEOTIDE SEQUENCE</scope>
</reference>
<dbReference type="InterPro" id="IPR011055">
    <property type="entry name" value="Dup_hybrid_motif"/>
</dbReference>
<dbReference type="PANTHER" id="PTHR21666:SF289">
    <property type="entry name" value="L-ALA--D-GLU ENDOPEPTIDASE"/>
    <property type="match status" value="1"/>
</dbReference>
<dbReference type="Pfam" id="PF01551">
    <property type="entry name" value="Peptidase_M23"/>
    <property type="match status" value="1"/>
</dbReference>
<dbReference type="EMBL" id="CAEZWM010000109">
    <property type="protein sequence ID" value="CAB4660274.1"/>
    <property type="molecule type" value="Genomic_DNA"/>
</dbReference>
<dbReference type="InterPro" id="IPR050570">
    <property type="entry name" value="Cell_wall_metabolism_enzyme"/>
</dbReference>
<sequence>MKYLSVRSAVFLFVTVLASQSVQQVEAAMTRSSEAWGSPITYPSPGLRGAPGGSDGRVVKLFAAPRVPWGPGHRGIDIALRPGSVVRSVSRGIVSMAGPVAGANSVVIRHPDGTRSGYSFLLALLVTKGERVTKGEALGISGGTGPGHLNPGVLHLSWRVGEEYRDPLSRLAPRAWHFAP</sequence>
<dbReference type="GO" id="GO:0004222">
    <property type="term" value="F:metalloendopeptidase activity"/>
    <property type="evidence" value="ECO:0007669"/>
    <property type="project" value="TreeGrafter"/>
</dbReference>
<gene>
    <name evidence="3" type="ORF">UFOPK2242_00925</name>
</gene>
<feature type="domain" description="M23ase beta-sheet core" evidence="2">
    <location>
        <begin position="72"/>
        <end position="167"/>
    </location>
</feature>
<name>A0A6J6LI61_9ZZZZ</name>
<protein>
    <submittedName>
        <fullName evidence="3">Unannotated protein</fullName>
    </submittedName>
</protein>
<accession>A0A6J6LI61</accession>
<dbReference type="CDD" id="cd12797">
    <property type="entry name" value="M23_peptidase"/>
    <property type="match status" value="1"/>
</dbReference>